<dbReference type="AlphaFoldDB" id="A0A392P1K3"/>
<dbReference type="Proteomes" id="UP000265520">
    <property type="component" value="Unassembled WGS sequence"/>
</dbReference>
<accession>A0A392P1K3</accession>
<dbReference type="InterPro" id="IPR018487">
    <property type="entry name" value="Hemopexin-like_repeat"/>
</dbReference>
<dbReference type="InterPro" id="IPR036375">
    <property type="entry name" value="Hemopexin-like_dom_sf"/>
</dbReference>
<organism evidence="2 3">
    <name type="scientific">Trifolium medium</name>
    <dbReference type="NCBI Taxonomy" id="97028"/>
    <lineage>
        <taxon>Eukaryota</taxon>
        <taxon>Viridiplantae</taxon>
        <taxon>Streptophyta</taxon>
        <taxon>Embryophyta</taxon>
        <taxon>Tracheophyta</taxon>
        <taxon>Spermatophyta</taxon>
        <taxon>Magnoliopsida</taxon>
        <taxon>eudicotyledons</taxon>
        <taxon>Gunneridae</taxon>
        <taxon>Pentapetalae</taxon>
        <taxon>rosids</taxon>
        <taxon>fabids</taxon>
        <taxon>Fabales</taxon>
        <taxon>Fabaceae</taxon>
        <taxon>Papilionoideae</taxon>
        <taxon>50 kb inversion clade</taxon>
        <taxon>NPAAA clade</taxon>
        <taxon>Hologalegina</taxon>
        <taxon>IRL clade</taxon>
        <taxon>Trifolieae</taxon>
        <taxon>Trifolium</taxon>
    </lineage>
</organism>
<protein>
    <submittedName>
        <fullName evidence="2">Albumin-2-like</fullName>
    </submittedName>
</protein>
<name>A0A392P1K3_9FABA</name>
<evidence type="ECO:0000313" key="2">
    <source>
        <dbReference type="EMBL" id="MCI05380.1"/>
    </source>
</evidence>
<dbReference type="Pfam" id="PF00045">
    <property type="entry name" value="Hemopexin"/>
    <property type="match status" value="1"/>
</dbReference>
<reference evidence="2 3" key="1">
    <citation type="journal article" date="2018" name="Front. Plant Sci.">
        <title>Red Clover (Trifolium pratense) and Zigzag Clover (T. medium) - A Picture of Genomic Similarities and Differences.</title>
        <authorList>
            <person name="Dluhosova J."/>
            <person name="Istvanek J."/>
            <person name="Nedelnik J."/>
            <person name="Repkova J."/>
        </authorList>
    </citation>
    <scope>NUCLEOTIDE SEQUENCE [LARGE SCALE GENOMIC DNA]</scope>
    <source>
        <strain evidence="3">cv. 10/8</strain>
        <tissue evidence="2">Leaf</tissue>
    </source>
</reference>
<evidence type="ECO:0000256" key="1">
    <source>
        <dbReference type="PROSITE-ProRule" id="PRU01011"/>
    </source>
</evidence>
<dbReference type="PROSITE" id="PS51642">
    <property type="entry name" value="HEMOPEXIN_2"/>
    <property type="match status" value="2"/>
</dbReference>
<evidence type="ECO:0000313" key="3">
    <source>
        <dbReference type="Proteomes" id="UP000265520"/>
    </source>
</evidence>
<dbReference type="SUPFAM" id="SSF50923">
    <property type="entry name" value="Hemopexin-like domain"/>
    <property type="match status" value="1"/>
</dbReference>
<keyword evidence="3" id="KW-1185">Reference proteome</keyword>
<comment type="caution">
    <text evidence="2">The sequence shown here is derived from an EMBL/GenBank/DDBJ whole genome shotgun (WGS) entry which is preliminary data.</text>
</comment>
<sequence>MFPKLKGTFFENGIDAAIRSTGEDVFLFKGKKYIRINYLTRKIGHERYIRDGFPSLAGTVFEKGIDAAFASHIKDEAYIFKGEYYARINIARHTIT</sequence>
<dbReference type="Gene3D" id="2.110.10.10">
    <property type="entry name" value="Hemopexin-like domain"/>
    <property type="match status" value="1"/>
</dbReference>
<feature type="non-terminal residue" evidence="2">
    <location>
        <position position="96"/>
    </location>
</feature>
<dbReference type="EMBL" id="LXQA010058499">
    <property type="protein sequence ID" value="MCI05380.1"/>
    <property type="molecule type" value="Genomic_DNA"/>
</dbReference>
<feature type="repeat" description="Hemopexin" evidence="1">
    <location>
        <begin position="11"/>
        <end position="56"/>
    </location>
</feature>
<feature type="repeat" description="Hemopexin" evidence="1">
    <location>
        <begin position="62"/>
        <end position="96"/>
    </location>
</feature>
<proteinExistence type="predicted"/>